<evidence type="ECO:0000313" key="2">
    <source>
        <dbReference type="Proteomes" id="UP001525968"/>
    </source>
</evidence>
<accession>A0ABT2PPI1</accession>
<evidence type="ECO:0000313" key="1">
    <source>
        <dbReference type="EMBL" id="MCT9811172.1"/>
    </source>
</evidence>
<organism evidence="1 2">
    <name type="scientific">Acidovorax bellezanensis</name>
    <dbReference type="NCBI Taxonomy" id="2976702"/>
    <lineage>
        <taxon>Bacteria</taxon>
        <taxon>Pseudomonadati</taxon>
        <taxon>Pseudomonadota</taxon>
        <taxon>Betaproteobacteria</taxon>
        <taxon>Burkholderiales</taxon>
        <taxon>Comamonadaceae</taxon>
        <taxon>Acidovorax</taxon>
    </lineage>
</organism>
<keyword evidence="2" id="KW-1185">Reference proteome</keyword>
<reference evidence="1 2" key="1">
    <citation type="submission" date="2022-09" db="EMBL/GenBank/DDBJ databases">
        <title>Draft genome of isolate Be4.</title>
        <authorList>
            <person name="Sanchez-Castro I."/>
            <person name="Martinez-Rodriguez P."/>
            <person name="Descostes M."/>
            <person name="Merroun M."/>
        </authorList>
    </citation>
    <scope>NUCLEOTIDE SEQUENCE [LARGE SCALE GENOMIC DNA]</scope>
    <source>
        <strain evidence="1 2">Be4</strain>
    </source>
</reference>
<dbReference type="SUPFAM" id="SSF52540">
    <property type="entry name" value="P-loop containing nucleoside triphosphate hydrolases"/>
    <property type="match status" value="1"/>
</dbReference>
<dbReference type="InterPro" id="IPR027417">
    <property type="entry name" value="P-loop_NTPase"/>
</dbReference>
<dbReference type="Proteomes" id="UP001525968">
    <property type="component" value="Unassembled WGS sequence"/>
</dbReference>
<proteinExistence type="predicted"/>
<dbReference type="PANTHER" id="PTHR37816:SF2">
    <property type="entry name" value="DNA TOPOLOGY MODULATION PROTEIN FLAR-RELATED PROTEIN"/>
    <property type="match status" value="1"/>
</dbReference>
<comment type="caution">
    <text evidence="1">The sequence shown here is derived from an EMBL/GenBank/DDBJ whole genome shotgun (WGS) entry which is preliminary data.</text>
</comment>
<sequence>MRIHITGAAGSGTSTLGKALAAQLGARFQEGDDLFWLPSDPPYQTTRPVEERRTLLLAQFQRSPQLVVSGSVNAWGAEVEDAFDGIVFLYVDTALRLARLRERELRLYGKADPEFLEWAAQYDAGPPEGRSLARQRAWLAARKCPVLCLEGDLSTQQRLEQVGRWMEGIVCRENGHAGATRAGGD</sequence>
<dbReference type="InterPro" id="IPR052922">
    <property type="entry name" value="Cytidylate_Kinase-2"/>
</dbReference>
<dbReference type="Pfam" id="PF13238">
    <property type="entry name" value="AAA_18"/>
    <property type="match status" value="1"/>
</dbReference>
<dbReference type="EMBL" id="JAODYH010000004">
    <property type="protein sequence ID" value="MCT9811172.1"/>
    <property type="molecule type" value="Genomic_DNA"/>
</dbReference>
<name>A0ABT2PPI1_9BURK</name>
<dbReference type="Gene3D" id="3.40.50.300">
    <property type="entry name" value="P-loop containing nucleotide triphosphate hydrolases"/>
    <property type="match status" value="1"/>
</dbReference>
<dbReference type="PANTHER" id="PTHR37816">
    <property type="entry name" value="YALI0E33011P"/>
    <property type="match status" value="1"/>
</dbReference>
<gene>
    <name evidence="1" type="ORF">N0K08_11045</name>
</gene>
<protein>
    <submittedName>
        <fullName evidence="1">AAA family ATPase</fullName>
    </submittedName>
</protein>
<dbReference type="RefSeq" id="WP_261500368.1">
    <property type="nucleotide sequence ID" value="NZ_JAODYH010000004.1"/>
</dbReference>